<organism evidence="1 2">
    <name type="scientific">Bradyrhizobium neotropicale</name>
    <dbReference type="NCBI Taxonomy" id="1497615"/>
    <lineage>
        <taxon>Bacteria</taxon>
        <taxon>Pseudomonadati</taxon>
        <taxon>Pseudomonadota</taxon>
        <taxon>Alphaproteobacteria</taxon>
        <taxon>Hyphomicrobiales</taxon>
        <taxon>Nitrobacteraceae</taxon>
        <taxon>Bradyrhizobium</taxon>
    </lineage>
</organism>
<dbReference type="Proteomes" id="UP000077173">
    <property type="component" value="Unassembled WGS sequence"/>
</dbReference>
<accession>A0A176Z1S1</accession>
<dbReference type="AlphaFoldDB" id="A0A176Z1S1"/>
<dbReference type="EMBL" id="LSEF01000073">
    <property type="protein sequence ID" value="OAF13928.1"/>
    <property type="molecule type" value="Genomic_DNA"/>
</dbReference>
<keyword evidence="2" id="KW-1185">Reference proteome</keyword>
<dbReference type="NCBIfam" id="TIGR01560">
    <property type="entry name" value="put_DNA_pack"/>
    <property type="match status" value="1"/>
</dbReference>
<comment type="caution">
    <text evidence="1">The sequence shown here is derived from an EMBL/GenBank/DDBJ whole genome shotgun (WGS) entry which is preliminary data.</text>
</comment>
<dbReference type="Gene3D" id="1.10.3230.30">
    <property type="entry name" value="Phage gp6-like head-tail connector protein"/>
    <property type="match status" value="1"/>
</dbReference>
<evidence type="ECO:0000313" key="1">
    <source>
        <dbReference type="EMBL" id="OAF13928.1"/>
    </source>
</evidence>
<dbReference type="InterPro" id="IPR021146">
    <property type="entry name" value="Phage_gp6-like_head-tail"/>
</dbReference>
<dbReference type="Pfam" id="PF05135">
    <property type="entry name" value="Phage_connect_1"/>
    <property type="match status" value="1"/>
</dbReference>
<reference evidence="1 2" key="1">
    <citation type="submission" date="2016-02" db="EMBL/GenBank/DDBJ databases">
        <title>Draft genome sequence of the strain BR 10247T Bradyrhizobium neotropicale isolated from nodules of Centrolobium paraense.</title>
        <authorList>
            <person name="Simoes-Araujo J.L."/>
            <person name="Barauna A.C."/>
            <person name="Silva K."/>
            <person name="Zilli J.E."/>
        </authorList>
    </citation>
    <scope>NUCLEOTIDE SEQUENCE [LARGE SCALE GENOMIC DNA]</scope>
    <source>
        <strain evidence="1 2">BR 10247</strain>
    </source>
</reference>
<dbReference type="CDD" id="cd08054">
    <property type="entry name" value="gp6"/>
    <property type="match status" value="1"/>
</dbReference>
<dbReference type="GeneID" id="32581695"/>
<sequence length="95" mass="10106">MAAVTLADLKAHLNLTTDQDDQLLTGKLEAARAWVGAYTASDPSLDTTPAAINEAILQLAAHLYENREASLVGVTASALPFGFLDLLAPYRAFSF</sequence>
<dbReference type="RefSeq" id="WP_063679924.1">
    <property type="nucleotide sequence ID" value="NZ_LSEF01000073.1"/>
</dbReference>
<gene>
    <name evidence="1" type="ORF">AXW67_18275</name>
</gene>
<dbReference type="InterPro" id="IPR006450">
    <property type="entry name" value="Phage_HK97_gp6-like"/>
</dbReference>
<proteinExistence type="predicted"/>
<protein>
    <recommendedName>
        <fullName evidence="3">DNA-packaging protein</fullName>
    </recommendedName>
</protein>
<evidence type="ECO:0000313" key="2">
    <source>
        <dbReference type="Proteomes" id="UP000077173"/>
    </source>
</evidence>
<name>A0A176Z1S1_9BRAD</name>
<evidence type="ECO:0008006" key="3">
    <source>
        <dbReference type="Google" id="ProtNLM"/>
    </source>
</evidence>